<keyword evidence="2" id="KW-1185">Reference proteome</keyword>
<sequence>MSQEQRRLSSSNTNYDVFSLPELNELENCITELRGTADYLDLYTSDDARDISRKFQQDEYRESEQSSFSLTKNEAYFSIMSDSNENAVFNYRLING</sequence>
<name>A0A4Y2NQE5_ARAVE</name>
<evidence type="ECO:0000313" key="1">
    <source>
        <dbReference type="EMBL" id="GBN41132.1"/>
    </source>
</evidence>
<protein>
    <submittedName>
        <fullName evidence="1">Uncharacterized protein</fullName>
    </submittedName>
</protein>
<evidence type="ECO:0000313" key="2">
    <source>
        <dbReference type="Proteomes" id="UP000499080"/>
    </source>
</evidence>
<proteinExistence type="predicted"/>
<reference evidence="1 2" key="1">
    <citation type="journal article" date="2019" name="Sci. Rep.">
        <title>Orb-weaving spider Araneus ventricosus genome elucidates the spidroin gene catalogue.</title>
        <authorList>
            <person name="Kono N."/>
            <person name="Nakamura H."/>
            <person name="Ohtoshi R."/>
            <person name="Moran D.A.P."/>
            <person name="Shinohara A."/>
            <person name="Yoshida Y."/>
            <person name="Fujiwara M."/>
            <person name="Mori M."/>
            <person name="Tomita M."/>
            <person name="Arakawa K."/>
        </authorList>
    </citation>
    <scope>NUCLEOTIDE SEQUENCE [LARGE SCALE GENOMIC DNA]</scope>
</reference>
<organism evidence="1 2">
    <name type="scientific">Araneus ventricosus</name>
    <name type="common">Orbweaver spider</name>
    <name type="synonym">Epeira ventricosa</name>
    <dbReference type="NCBI Taxonomy" id="182803"/>
    <lineage>
        <taxon>Eukaryota</taxon>
        <taxon>Metazoa</taxon>
        <taxon>Ecdysozoa</taxon>
        <taxon>Arthropoda</taxon>
        <taxon>Chelicerata</taxon>
        <taxon>Arachnida</taxon>
        <taxon>Araneae</taxon>
        <taxon>Araneomorphae</taxon>
        <taxon>Entelegynae</taxon>
        <taxon>Araneoidea</taxon>
        <taxon>Araneidae</taxon>
        <taxon>Araneus</taxon>
    </lineage>
</organism>
<comment type="caution">
    <text evidence="1">The sequence shown here is derived from an EMBL/GenBank/DDBJ whole genome shotgun (WGS) entry which is preliminary data.</text>
</comment>
<dbReference type="AlphaFoldDB" id="A0A4Y2NQE5"/>
<dbReference type="EMBL" id="BGPR01009610">
    <property type="protein sequence ID" value="GBN41132.1"/>
    <property type="molecule type" value="Genomic_DNA"/>
</dbReference>
<gene>
    <name evidence="1" type="ORF">AVEN_60362_1</name>
</gene>
<dbReference type="Proteomes" id="UP000499080">
    <property type="component" value="Unassembled WGS sequence"/>
</dbReference>
<accession>A0A4Y2NQE5</accession>